<dbReference type="PANTHER" id="PTHR30126:SF88">
    <property type="entry name" value="TRANSCRIPTIONAL REGULATOR-RELATED"/>
    <property type="match status" value="1"/>
</dbReference>
<dbReference type="InterPro" id="IPR036390">
    <property type="entry name" value="WH_DNA-bd_sf"/>
</dbReference>
<name>A0A191ZJF7_9GAMM</name>
<accession>A0A191ZJF7</accession>
<dbReference type="InterPro" id="IPR000847">
    <property type="entry name" value="LysR_HTH_N"/>
</dbReference>
<dbReference type="SUPFAM" id="SSF46785">
    <property type="entry name" value="Winged helix' DNA-binding domain"/>
    <property type="match status" value="1"/>
</dbReference>
<dbReference type="EMBL" id="CP016027">
    <property type="protein sequence ID" value="ANJ68019.1"/>
    <property type="molecule type" value="Genomic_DNA"/>
</dbReference>
<dbReference type="SUPFAM" id="SSF53850">
    <property type="entry name" value="Periplasmic binding protein-like II"/>
    <property type="match status" value="1"/>
</dbReference>
<proteinExistence type="inferred from homology"/>
<dbReference type="Proteomes" id="UP000078596">
    <property type="component" value="Chromosome"/>
</dbReference>
<keyword evidence="4" id="KW-0804">Transcription</keyword>
<dbReference type="AlphaFoldDB" id="A0A191ZJF7"/>
<comment type="similarity">
    <text evidence="1">Belongs to the LysR transcriptional regulatory family.</text>
</comment>
<dbReference type="PANTHER" id="PTHR30126">
    <property type="entry name" value="HTH-TYPE TRANSCRIPTIONAL REGULATOR"/>
    <property type="match status" value="1"/>
</dbReference>
<protein>
    <recommendedName>
        <fullName evidence="5">HTH lysR-type domain-containing protein</fullName>
    </recommendedName>
</protein>
<dbReference type="InterPro" id="IPR005119">
    <property type="entry name" value="LysR_subst-bd"/>
</dbReference>
<reference evidence="6 7" key="1">
    <citation type="submission" date="2016-06" db="EMBL/GenBank/DDBJ databases">
        <title>Insight into the functional genes involving in sulfur oxidation in Pearl River water.</title>
        <authorList>
            <person name="Luo J."/>
            <person name="Tan X."/>
            <person name="Lin W."/>
        </authorList>
    </citation>
    <scope>NUCLEOTIDE SEQUENCE [LARGE SCALE GENOMIC DNA]</scope>
    <source>
        <strain evidence="6 7">LS2</strain>
    </source>
</reference>
<keyword evidence="2" id="KW-0805">Transcription regulation</keyword>
<dbReference type="Gene3D" id="1.10.10.10">
    <property type="entry name" value="Winged helix-like DNA-binding domain superfamily/Winged helix DNA-binding domain"/>
    <property type="match status" value="1"/>
</dbReference>
<dbReference type="KEGG" id="haz:A9404_12120"/>
<evidence type="ECO:0000313" key="7">
    <source>
        <dbReference type="Proteomes" id="UP000078596"/>
    </source>
</evidence>
<dbReference type="PROSITE" id="PS50931">
    <property type="entry name" value="HTH_LYSR"/>
    <property type="match status" value="1"/>
</dbReference>
<keyword evidence="7" id="KW-1185">Reference proteome</keyword>
<keyword evidence="3" id="KW-0238">DNA-binding</keyword>
<evidence type="ECO:0000256" key="1">
    <source>
        <dbReference type="ARBA" id="ARBA00009437"/>
    </source>
</evidence>
<dbReference type="RefSeq" id="WP_066102043.1">
    <property type="nucleotide sequence ID" value="NZ_CP016027.1"/>
</dbReference>
<evidence type="ECO:0000256" key="2">
    <source>
        <dbReference type="ARBA" id="ARBA00023015"/>
    </source>
</evidence>
<dbReference type="OrthoDB" id="6988449at2"/>
<dbReference type="InterPro" id="IPR036388">
    <property type="entry name" value="WH-like_DNA-bd_sf"/>
</dbReference>
<organism evidence="6 7">
    <name type="scientific">Halothiobacillus diazotrophicus</name>
    <dbReference type="NCBI Taxonomy" id="1860122"/>
    <lineage>
        <taxon>Bacteria</taxon>
        <taxon>Pseudomonadati</taxon>
        <taxon>Pseudomonadota</taxon>
        <taxon>Gammaproteobacteria</taxon>
        <taxon>Chromatiales</taxon>
        <taxon>Halothiobacillaceae</taxon>
        <taxon>Halothiobacillus</taxon>
    </lineage>
</organism>
<evidence type="ECO:0000259" key="5">
    <source>
        <dbReference type="PROSITE" id="PS50931"/>
    </source>
</evidence>
<evidence type="ECO:0000313" key="6">
    <source>
        <dbReference type="EMBL" id="ANJ68019.1"/>
    </source>
</evidence>
<dbReference type="Gene3D" id="3.40.190.290">
    <property type="match status" value="1"/>
</dbReference>
<dbReference type="GO" id="GO:0003700">
    <property type="term" value="F:DNA-binding transcription factor activity"/>
    <property type="evidence" value="ECO:0007669"/>
    <property type="project" value="InterPro"/>
</dbReference>
<gene>
    <name evidence="6" type="ORF">A9404_12120</name>
</gene>
<dbReference type="Pfam" id="PF03466">
    <property type="entry name" value="LysR_substrate"/>
    <property type="match status" value="1"/>
</dbReference>
<evidence type="ECO:0000256" key="4">
    <source>
        <dbReference type="ARBA" id="ARBA00023163"/>
    </source>
</evidence>
<dbReference type="Pfam" id="PF00126">
    <property type="entry name" value="HTH_1"/>
    <property type="match status" value="1"/>
</dbReference>
<feature type="domain" description="HTH lysR-type" evidence="5">
    <location>
        <begin position="1"/>
        <end position="59"/>
    </location>
</feature>
<sequence>MDDLRAWRWLIGVIELGGLQAAAKEFHRTPSTLSHAIKQLEAQTGLSLVDYSGRRLVLTEVGRLLTDRIRPVLRDLDSVHQVVTQFARGIEPVLSVAIDQIIPLSAIAPALAHLACTFPHTRLEMYETVLGGGPARLQAGEVGLYLGTQTVMGFSRETVGEIHLVACAAVDHPLQRSARETGETISEAQLRAHRQIVIRDSAPGRMTNGSWLAAEQRFTVDHLHTAIGLIEAGWGFAWLPDSLIAARPGIAPLPLGCARSERAPLHLVVRPDFVAGIVGAAFVEALRSGLAMDATQVAD</sequence>
<dbReference type="GO" id="GO:0000976">
    <property type="term" value="F:transcription cis-regulatory region binding"/>
    <property type="evidence" value="ECO:0007669"/>
    <property type="project" value="TreeGrafter"/>
</dbReference>
<evidence type="ECO:0000256" key="3">
    <source>
        <dbReference type="ARBA" id="ARBA00023125"/>
    </source>
</evidence>
<dbReference type="STRING" id="1860122.A9404_12120"/>